<dbReference type="AlphaFoldDB" id="A0A9P6GXJ6"/>
<organism evidence="2 3">
    <name type="scientific">Nosema granulosis</name>
    <dbReference type="NCBI Taxonomy" id="83296"/>
    <lineage>
        <taxon>Eukaryota</taxon>
        <taxon>Fungi</taxon>
        <taxon>Fungi incertae sedis</taxon>
        <taxon>Microsporidia</taxon>
        <taxon>Nosematidae</taxon>
        <taxon>Nosema</taxon>
    </lineage>
</organism>
<keyword evidence="3" id="KW-1185">Reference proteome</keyword>
<reference evidence="2 3" key="1">
    <citation type="journal article" date="2020" name="Genome Biol. Evol.">
        <title>Comparative genomics of strictly vertically transmitted, feminizing microsporidia endosymbionts of amphipod crustaceans.</title>
        <authorList>
            <person name="Cormier A."/>
            <person name="Chebbi M.A."/>
            <person name="Giraud I."/>
            <person name="Wattier R."/>
            <person name="Teixeira M."/>
            <person name="Gilbert C."/>
            <person name="Rigaud T."/>
            <person name="Cordaux R."/>
        </authorList>
    </citation>
    <scope>NUCLEOTIDE SEQUENCE [LARGE SCALE GENOMIC DNA]</scope>
    <source>
        <strain evidence="2 3">Ou3-Ou53</strain>
    </source>
</reference>
<proteinExistence type="predicted"/>
<dbReference type="Proteomes" id="UP000740883">
    <property type="component" value="Unassembled WGS sequence"/>
</dbReference>
<evidence type="ECO:0000256" key="1">
    <source>
        <dbReference type="SAM" id="MobiDB-lite"/>
    </source>
</evidence>
<gene>
    <name evidence="2" type="ORF">NGRA_2227</name>
</gene>
<dbReference type="OrthoDB" id="2192647at2759"/>
<feature type="region of interest" description="Disordered" evidence="1">
    <location>
        <begin position="1"/>
        <end position="50"/>
    </location>
</feature>
<evidence type="ECO:0000313" key="2">
    <source>
        <dbReference type="EMBL" id="KAF9762088.1"/>
    </source>
</evidence>
<evidence type="ECO:0000313" key="3">
    <source>
        <dbReference type="Proteomes" id="UP000740883"/>
    </source>
</evidence>
<sequence length="160" mass="18310">MDEILAKLRKSTQVKEEPSSNPPVVEDFSFDSSTLQESEPDTLGEPTSSQCQTPFQIMKMNFEKITMLRDSECTTIEEVNRSQEYKIHTTLLCIVRKIIRFTRDVVSLELIDDTGSISCSCTADLLKEFNIKLGIVLKMKDFSLWRINSNHINLVKCNLN</sequence>
<comment type="caution">
    <text evidence="2">The sequence shown here is derived from an EMBL/GenBank/DDBJ whole genome shotgun (WGS) entry which is preliminary data.</text>
</comment>
<accession>A0A9P6GXJ6</accession>
<protein>
    <submittedName>
        <fullName evidence="2">Uncharacterized protein</fullName>
    </submittedName>
</protein>
<name>A0A9P6GXJ6_9MICR</name>
<dbReference type="EMBL" id="SBJO01000213">
    <property type="protein sequence ID" value="KAF9762088.1"/>
    <property type="molecule type" value="Genomic_DNA"/>
</dbReference>